<organism evidence="1 2">
    <name type="scientific">Rhodonellum ikkaensis</name>
    <dbReference type="NCBI Taxonomy" id="336829"/>
    <lineage>
        <taxon>Bacteria</taxon>
        <taxon>Pseudomonadati</taxon>
        <taxon>Bacteroidota</taxon>
        <taxon>Cytophagia</taxon>
        <taxon>Cytophagales</taxon>
        <taxon>Cytophagaceae</taxon>
        <taxon>Rhodonellum</taxon>
    </lineage>
</organism>
<accession>A0A1H3SCH8</accession>
<dbReference type="Proteomes" id="UP000199663">
    <property type="component" value="Unassembled WGS sequence"/>
</dbReference>
<evidence type="ECO:0000313" key="2">
    <source>
        <dbReference type="Proteomes" id="UP000199663"/>
    </source>
</evidence>
<dbReference type="EMBL" id="FNQC01000011">
    <property type="protein sequence ID" value="SDZ35417.1"/>
    <property type="molecule type" value="Genomic_DNA"/>
</dbReference>
<protein>
    <submittedName>
        <fullName evidence="1">Uncharacterized protein</fullName>
    </submittedName>
</protein>
<evidence type="ECO:0000313" key="1">
    <source>
        <dbReference type="EMBL" id="SDZ35417.1"/>
    </source>
</evidence>
<sequence length="108" mass="12499">MEQQNDYKFRTTSKEDFISDMGKLGFPIDIVSQEAIEAGYYQSPVFCVIWLGKLANPYEIDIEGNLTEEITYIDGYFVDIRIINPLPEGFEAIFTNTVIDNRYPHKFS</sequence>
<reference evidence="1 2" key="1">
    <citation type="submission" date="2016-10" db="EMBL/GenBank/DDBJ databases">
        <authorList>
            <person name="Varghese N."/>
            <person name="Submissions S."/>
        </authorList>
    </citation>
    <scope>NUCLEOTIDE SEQUENCE [LARGE SCALE GENOMIC DNA]</scope>
    <source>
        <strain evidence="1 2">DSM 17997</strain>
    </source>
</reference>
<dbReference type="RefSeq" id="WP_019598748.1">
    <property type="nucleotide sequence ID" value="NZ_FNQC01000011.1"/>
</dbReference>
<comment type="caution">
    <text evidence="1">The sequence shown here is derived from an EMBL/GenBank/DDBJ whole genome shotgun (WGS) entry which is preliminary data.</text>
</comment>
<keyword evidence="2" id="KW-1185">Reference proteome</keyword>
<gene>
    <name evidence="1" type="ORF">SAMN05444412_11142</name>
</gene>
<proteinExistence type="predicted"/>
<name>A0A1H3SCH8_9BACT</name>